<dbReference type="NCBIfam" id="TIGR03083">
    <property type="entry name" value="maleylpyruvate isomerase family mycothiol-dependent enzyme"/>
    <property type="match status" value="1"/>
</dbReference>
<reference evidence="3 4" key="1">
    <citation type="submission" date="2017-07" db="EMBL/GenBank/DDBJ databases">
        <title>First draft Genome Sequence of Nocardia cerradoensis isolated from human infection.</title>
        <authorList>
            <person name="Carrasco G."/>
        </authorList>
    </citation>
    <scope>NUCLEOTIDE SEQUENCE [LARGE SCALE GENOMIC DNA]</scope>
    <source>
        <strain evidence="3 4">CNM20130759</strain>
    </source>
</reference>
<feature type="domain" description="Mycothiol-dependent maleylpyruvate isomerase metal-binding" evidence="2">
    <location>
        <begin position="9"/>
        <end position="132"/>
    </location>
</feature>
<comment type="caution">
    <text evidence="3">The sequence shown here is derived from an EMBL/GenBank/DDBJ whole genome shotgun (WGS) entry which is preliminary data.</text>
</comment>
<dbReference type="InterPro" id="IPR017520">
    <property type="entry name" value="CHP03086"/>
</dbReference>
<keyword evidence="4" id="KW-1185">Reference proteome</keyword>
<accession>A0A231H4Q1</accession>
<gene>
    <name evidence="3" type="ORF">B7C42_04076</name>
</gene>
<dbReference type="SUPFAM" id="SSF109854">
    <property type="entry name" value="DinB/YfiT-like putative metalloenzymes"/>
    <property type="match status" value="1"/>
</dbReference>
<dbReference type="InterPro" id="IPR017517">
    <property type="entry name" value="Maleyloyr_isom"/>
</dbReference>
<dbReference type="AlphaFoldDB" id="A0A231H4Q1"/>
<dbReference type="Proteomes" id="UP000215506">
    <property type="component" value="Unassembled WGS sequence"/>
</dbReference>
<dbReference type="GO" id="GO:0046872">
    <property type="term" value="F:metal ion binding"/>
    <property type="evidence" value="ECO:0007669"/>
    <property type="project" value="InterPro"/>
</dbReference>
<evidence type="ECO:0000259" key="2">
    <source>
        <dbReference type="Pfam" id="PF11716"/>
    </source>
</evidence>
<dbReference type="NCBIfam" id="TIGR03086">
    <property type="entry name" value="TIGR03086 family metal-binding protein"/>
    <property type="match status" value="1"/>
</dbReference>
<evidence type="ECO:0000313" key="4">
    <source>
        <dbReference type="Proteomes" id="UP000215506"/>
    </source>
</evidence>
<feature type="region of interest" description="Disordered" evidence="1">
    <location>
        <begin position="54"/>
        <end position="77"/>
    </location>
</feature>
<dbReference type="Gene3D" id="1.20.120.450">
    <property type="entry name" value="dinb family like domain"/>
    <property type="match status" value="1"/>
</dbReference>
<proteinExistence type="predicted"/>
<dbReference type="InterPro" id="IPR024344">
    <property type="entry name" value="MDMPI_metal-binding"/>
</dbReference>
<dbReference type="InterPro" id="IPR034660">
    <property type="entry name" value="DinB/YfiT-like"/>
</dbReference>
<evidence type="ECO:0000313" key="3">
    <source>
        <dbReference type="EMBL" id="OXR43841.1"/>
    </source>
</evidence>
<dbReference type="RefSeq" id="WP_094026192.1">
    <property type="nucleotide sequence ID" value="NZ_JAAXOR010000004.1"/>
</dbReference>
<dbReference type="EMBL" id="NGAF01000008">
    <property type="protein sequence ID" value="OXR43841.1"/>
    <property type="molecule type" value="Genomic_DNA"/>
</dbReference>
<sequence length="193" mass="20584">MATPHFDLESATDAMTEIVSGIGADDLSAATPSPGVSVRDLLFHTLGFTEGFRQGATKEGVGRSAPPRQAPDADLPEGWGELITTQLKALTEAWRDPAAWEGDTEVGGVTAPAPAMAGFALNEVVMHSWDLACATGRRFEPADKDVAVLLEQFRETPREGVPGLFGPVIEVPADASDWERLLGLTGRDPYRQV</sequence>
<name>A0A231H4Q1_9NOCA</name>
<protein>
    <recommendedName>
        <fullName evidence="2">Mycothiol-dependent maleylpyruvate isomerase metal-binding domain-containing protein</fullName>
    </recommendedName>
</protein>
<dbReference type="Pfam" id="PF11716">
    <property type="entry name" value="MDMPI_N"/>
    <property type="match status" value="1"/>
</dbReference>
<evidence type="ECO:0000256" key="1">
    <source>
        <dbReference type="SAM" id="MobiDB-lite"/>
    </source>
</evidence>
<organism evidence="3 4">
    <name type="scientific">Nocardia cerradoensis</name>
    <dbReference type="NCBI Taxonomy" id="85688"/>
    <lineage>
        <taxon>Bacteria</taxon>
        <taxon>Bacillati</taxon>
        <taxon>Actinomycetota</taxon>
        <taxon>Actinomycetes</taxon>
        <taxon>Mycobacteriales</taxon>
        <taxon>Nocardiaceae</taxon>
        <taxon>Nocardia</taxon>
    </lineage>
</organism>